<dbReference type="EMBL" id="AMRV01000003">
    <property type="protein sequence ID" value="EMD83164.1"/>
    <property type="molecule type" value="Genomic_DNA"/>
</dbReference>
<feature type="signal peptide" evidence="2">
    <location>
        <begin position="1"/>
        <end position="21"/>
    </location>
</feature>
<sequence length="604" mass="63721">MKRSVFKAALLLGGSCLLASAALTQDAPESLLPDIFGPSEPAPPREVQPAIPNDPGEATDDTDEPERQEDADETGEEEAEPAQPSPAAERDDPLASERTYADFRLTGPLTPARGGYGSRVFAGSNGAMFAAWMNRIDTPLASRWAHIVLRRALLSRAPTPPNIRPADWVAARVLMLTRMGEADGAKLLLQGLPLDGYTPRLYAVASQAHLAAADIPALCPLAPTARAISNDNFWRLAVAICAGLDGDDETAVTLFNRLRREDAVSALDLLLAERLTGLAGGADRAANVDWDQTERLNAYSFGMATAGGVEIPEDLWDAASPAVHGWAFRAGDAPLEQRAASAKIAAATGIVSARELGALASLRADRAGADEVPQDAVRLRAAYAGRTPQERLSAIEDLVEEGDNAGERYAALLLVAPAAATLEPSADLAESAPMLIEAMLAAGRTRAALSWWPVLVNASEDVRMRAWPMLVLADQTGNVPLSPGLARAAYKIMAADTSESAAAGRMSWLIGGLAGLGRIGGNQWDSFFEDFPVGRRSDVHTRALALAGQRGRKGEVAVLAALGLQAPWDKVRPHDIAPILSAFDGAGLGVEARLLAVEAFTRTG</sequence>
<reference evidence="3 4" key="1">
    <citation type="journal article" date="2013" name="Genome Announc.">
        <title>Draft Genome Sequence of Strain JLT2015T, Belonging to the Family Sphingomonadaceae of the Alphaproteobacteria.</title>
        <authorList>
            <person name="Tang K."/>
            <person name="Liu K."/>
            <person name="Li S."/>
            <person name="Jiao N."/>
        </authorList>
    </citation>
    <scope>NUCLEOTIDE SEQUENCE [LARGE SCALE GENOMIC DNA]</scope>
    <source>
        <strain evidence="3 4">JLT2015</strain>
    </source>
</reference>
<protein>
    <recommendedName>
        <fullName evidence="5">Antifreeze glycopeptide polyprotein</fullName>
    </recommendedName>
</protein>
<dbReference type="RefSeq" id="WP_008600669.1">
    <property type="nucleotide sequence ID" value="NZ_AMRV01000003.1"/>
</dbReference>
<evidence type="ECO:0000313" key="3">
    <source>
        <dbReference type="EMBL" id="EMD83164.1"/>
    </source>
</evidence>
<feature type="region of interest" description="Disordered" evidence="1">
    <location>
        <begin position="30"/>
        <end position="94"/>
    </location>
</feature>
<evidence type="ECO:0008006" key="5">
    <source>
        <dbReference type="Google" id="ProtNLM"/>
    </source>
</evidence>
<feature type="chain" id="PRO_5004025775" description="Antifreeze glycopeptide polyprotein" evidence="2">
    <location>
        <begin position="22"/>
        <end position="604"/>
    </location>
</feature>
<keyword evidence="4" id="KW-1185">Reference proteome</keyword>
<proteinExistence type="predicted"/>
<evidence type="ECO:0000256" key="2">
    <source>
        <dbReference type="SAM" id="SignalP"/>
    </source>
</evidence>
<evidence type="ECO:0000313" key="4">
    <source>
        <dbReference type="Proteomes" id="UP000011717"/>
    </source>
</evidence>
<accession>M2T9D0</accession>
<dbReference type="AlphaFoldDB" id="M2T9D0"/>
<dbReference type="OrthoDB" id="7388088at2"/>
<evidence type="ECO:0000256" key="1">
    <source>
        <dbReference type="SAM" id="MobiDB-lite"/>
    </source>
</evidence>
<dbReference type="PATRIC" id="fig|1234595.3.peg.1066"/>
<keyword evidence="2" id="KW-0732">Signal</keyword>
<feature type="compositionally biased region" description="Acidic residues" evidence="1">
    <location>
        <begin position="57"/>
        <end position="80"/>
    </location>
</feature>
<dbReference type="Proteomes" id="UP000011717">
    <property type="component" value="Unassembled WGS sequence"/>
</dbReference>
<gene>
    <name evidence="3" type="ORF">C725_1065</name>
</gene>
<comment type="caution">
    <text evidence="3">The sequence shown here is derived from an EMBL/GenBank/DDBJ whole genome shotgun (WGS) entry which is preliminary data.</text>
</comment>
<organism evidence="3 4">
    <name type="scientific">Pacificimonas flava</name>
    <dbReference type="NCBI Taxonomy" id="1234595"/>
    <lineage>
        <taxon>Bacteria</taxon>
        <taxon>Pseudomonadati</taxon>
        <taxon>Pseudomonadota</taxon>
        <taxon>Alphaproteobacteria</taxon>
        <taxon>Sphingomonadales</taxon>
        <taxon>Sphingosinicellaceae</taxon>
        <taxon>Pacificimonas</taxon>
    </lineage>
</organism>
<name>M2T9D0_9SPHN</name>